<dbReference type="HOGENOM" id="CLU_697961_0_0_4"/>
<organism evidence="2 3">
    <name type="scientific">Cupriavidus metallidurans (strain ATCC 43123 / DSM 2839 / NBRC 102507 / CH34)</name>
    <name type="common">Ralstonia metallidurans</name>
    <dbReference type="NCBI Taxonomy" id="266264"/>
    <lineage>
        <taxon>Bacteria</taxon>
        <taxon>Pseudomonadati</taxon>
        <taxon>Pseudomonadota</taxon>
        <taxon>Betaproteobacteria</taxon>
        <taxon>Burkholderiales</taxon>
        <taxon>Burkholderiaceae</taxon>
        <taxon>Cupriavidus</taxon>
    </lineage>
</organism>
<keyword evidence="1" id="KW-1133">Transmembrane helix</keyword>
<feature type="transmembrane region" description="Helical" evidence="1">
    <location>
        <begin position="73"/>
        <end position="90"/>
    </location>
</feature>
<evidence type="ECO:0000256" key="1">
    <source>
        <dbReference type="SAM" id="Phobius"/>
    </source>
</evidence>
<feature type="transmembrane region" description="Helical" evidence="1">
    <location>
        <begin position="141"/>
        <end position="160"/>
    </location>
</feature>
<keyword evidence="1" id="KW-0472">Membrane</keyword>
<keyword evidence="3" id="KW-1185">Reference proteome</keyword>
<dbReference type="AlphaFoldDB" id="Q1LL33"/>
<dbReference type="EMBL" id="CP000352">
    <property type="protein sequence ID" value="ABF09143.1"/>
    <property type="molecule type" value="Genomic_DNA"/>
</dbReference>
<feature type="transmembrane region" description="Helical" evidence="1">
    <location>
        <begin position="399"/>
        <end position="415"/>
    </location>
</feature>
<dbReference type="Proteomes" id="UP000002429">
    <property type="component" value="Chromosome"/>
</dbReference>
<accession>Q1LL33</accession>
<keyword evidence="1" id="KW-0812">Transmembrane</keyword>
<feature type="transmembrane region" description="Helical" evidence="1">
    <location>
        <begin position="421"/>
        <end position="440"/>
    </location>
</feature>
<feature type="transmembrane region" description="Helical" evidence="1">
    <location>
        <begin position="331"/>
        <end position="349"/>
    </location>
</feature>
<evidence type="ECO:0000313" key="3">
    <source>
        <dbReference type="Proteomes" id="UP000002429"/>
    </source>
</evidence>
<proteinExistence type="predicted"/>
<feature type="transmembrane region" description="Helical" evidence="1">
    <location>
        <begin position="259"/>
        <end position="279"/>
    </location>
</feature>
<name>Q1LL33_CUPMC</name>
<protein>
    <recommendedName>
        <fullName evidence="4">Oligosaccharide repeat unit polymerase</fullName>
    </recommendedName>
</protein>
<sequence length="456" mass="50298">MDMSGTVYPNSASQQHDVTANVHRCAYCDNLDCYNAARTKPQTPLKMLFACVLMALVGLLISVKIGPGRGNPFTAFFCVWSAVTVGAFLAEDTFLTISEDFWAMLGAFLSIYLGCALYSSLRARVLPVESHISTISYRDKFVDIGQIVSVIALPIIYLKASEIAEMSVFSPAGYMALRAAFIAEVAASYGPIGYIVPVSFVIASIRLTQFLDKQTNKKNLAIAIAVALCMAYLTTGRTFFMMLFCFLLFPLIFRGKIKLGGVVIAGVVLAASFVMIALLTQRGVSATASVDDNVDGIIKTLRVYFLSPIFAMGSVFDGNGSATYGDYTFRFFYMLANVIGLNIEIPPLIRDYVLIPDMTNVFTVMDPYYRDFGVGGVLIFAALSGLAHDALYEKAKSEGGPYIFIHAAFMFPLVMQFFQDMYMSLLSTWIQVVFWYMLFVRVNSGKKNQQEIPQNV</sequence>
<feature type="transmembrane region" description="Helical" evidence="1">
    <location>
        <begin position="180"/>
        <end position="208"/>
    </location>
</feature>
<evidence type="ECO:0008006" key="4">
    <source>
        <dbReference type="Google" id="ProtNLM"/>
    </source>
</evidence>
<feature type="transmembrane region" description="Helical" evidence="1">
    <location>
        <begin position="102"/>
        <end position="121"/>
    </location>
</feature>
<dbReference type="STRING" id="266264.Rmet_2264"/>
<dbReference type="eggNOG" id="ENOG5032XZ6">
    <property type="taxonomic scope" value="Bacteria"/>
</dbReference>
<reference evidence="3" key="1">
    <citation type="journal article" date="2010" name="PLoS ONE">
        <title>The complete genome sequence of Cupriavidus metallidurans strain CH34, a master survivalist in harsh and anthropogenic environments.</title>
        <authorList>
            <person name="Janssen P.J."/>
            <person name="Van Houdt R."/>
            <person name="Moors H."/>
            <person name="Monsieurs P."/>
            <person name="Morin N."/>
            <person name="Michaux A."/>
            <person name="Benotmane M.A."/>
            <person name="Leys N."/>
            <person name="Vallaeys T."/>
            <person name="Lapidus A."/>
            <person name="Monchy S."/>
            <person name="Medigue C."/>
            <person name="Taghavi S."/>
            <person name="McCorkle S."/>
            <person name="Dunn J."/>
            <person name="van der Lelie D."/>
            <person name="Mergeay M."/>
        </authorList>
    </citation>
    <scope>NUCLEOTIDE SEQUENCE [LARGE SCALE GENOMIC DNA]</scope>
    <source>
        <strain evidence="3">ATCC 43123 / DSM 2839 / NBRC 102507 / CH34</strain>
    </source>
</reference>
<dbReference type="KEGG" id="rme:Rmet_2264"/>
<feature type="transmembrane region" description="Helical" evidence="1">
    <location>
        <begin position="369"/>
        <end position="387"/>
    </location>
</feature>
<dbReference type="NCBIfam" id="TIGR04370">
    <property type="entry name" value="glyco_rpt_poly"/>
    <property type="match status" value="1"/>
</dbReference>
<feature type="transmembrane region" description="Helical" evidence="1">
    <location>
        <begin position="47"/>
        <end position="66"/>
    </location>
</feature>
<feature type="transmembrane region" description="Helical" evidence="1">
    <location>
        <begin position="220"/>
        <end position="253"/>
    </location>
</feature>
<evidence type="ECO:0000313" key="2">
    <source>
        <dbReference type="EMBL" id="ABF09143.1"/>
    </source>
</evidence>
<gene>
    <name evidence="2" type="ordered locus">Rmet_2264</name>
</gene>